<dbReference type="Pfam" id="PF20135">
    <property type="entry name" value="DUF6525"/>
    <property type="match status" value="1"/>
</dbReference>
<dbReference type="RefSeq" id="WP_012385639.1">
    <property type="nucleotide sequence ID" value="NC_010581.1"/>
</dbReference>
<proteinExistence type="predicted"/>
<accession>B2IJH5</accession>
<evidence type="ECO:0000313" key="2">
    <source>
        <dbReference type="Proteomes" id="UP000001695"/>
    </source>
</evidence>
<dbReference type="AlphaFoldDB" id="B2IJH5"/>
<dbReference type="InterPro" id="IPR045386">
    <property type="entry name" value="DUF6525"/>
</dbReference>
<protein>
    <submittedName>
        <fullName evidence="1">Uncharacterized protein</fullName>
    </submittedName>
</protein>
<sequence>MGRLKKQFDCYDRLPETLRTVLANAAFDWDATLVAEALDLGAPPEGVIARIREDERRRLPIDNYVMYGPAHPQAAASVQANWLKYYHYPLTREYWWVR</sequence>
<dbReference type="STRING" id="395963.Bind_2716"/>
<dbReference type="HOGENOM" id="CLU_2328145_0_0_5"/>
<reference evidence="2" key="1">
    <citation type="submission" date="2008-03" db="EMBL/GenBank/DDBJ databases">
        <title>Complete sequence of chromosome of Beijerinckia indica subsp. indica ATCC 9039.</title>
        <authorList>
            <consortium name="US DOE Joint Genome Institute"/>
            <person name="Copeland A."/>
            <person name="Lucas S."/>
            <person name="Lapidus A."/>
            <person name="Glavina del Rio T."/>
            <person name="Dalin E."/>
            <person name="Tice H."/>
            <person name="Bruce D."/>
            <person name="Goodwin L."/>
            <person name="Pitluck S."/>
            <person name="LaButti K."/>
            <person name="Schmutz J."/>
            <person name="Larimer F."/>
            <person name="Land M."/>
            <person name="Hauser L."/>
            <person name="Kyrpides N."/>
            <person name="Mikhailova N."/>
            <person name="Dunfield P.F."/>
            <person name="Dedysh S.N."/>
            <person name="Liesack W."/>
            <person name="Saw J.H."/>
            <person name="Alam M."/>
            <person name="Chen Y."/>
            <person name="Murrell J.C."/>
            <person name="Richardson P."/>
        </authorList>
    </citation>
    <scope>NUCLEOTIDE SEQUENCE [LARGE SCALE GENOMIC DNA]</scope>
    <source>
        <strain evidence="2">ATCC 9039 / DSM 1715 / NCIMB 8712</strain>
    </source>
</reference>
<dbReference type="EMBL" id="CP001016">
    <property type="protein sequence ID" value="ACB96288.1"/>
    <property type="molecule type" value="Genomic_DNA"/>
</dbReference>
<dbReference type="Proteomes" id="UP000001695">
    <property type="component" value="Chromosome"/>
</dbReference>
<dbReference type="OrthoDB" id="8447835at2"/>
<gene>
    <name evidence="1" type="ordered locus">Bind_2716</name>
</gene>
<dbReference type="eggNOG" id="ENOG50332YC">
    <property type="taxonomic scope" value="Bacteria"/>
</dbReference>
<reference evidence="1 2" key="2">
    <citation type="journal article" date="2010" name="J. Bacteriol.">
        <title>Complete genome sequence of Beijerinckia indica subsp. indica.</title>
        <authorList>
            <person name="Tamas I."/>
            <person name="Dedysh S.N."/>
            <person name="Liesack W."/>
            <person name="Stott M.B."/>
            <person name="Alam M."/>
            <person name="Murrell J.C."/>
            <person name="Dunfield P.F."/>
        </authorList>
    </citation>
    <scope>NUCLEOTIDE SEQUENCE [LARGE SCALE GENOMIC DNA]</scope>
    <source>
        <strain evidence="2">ATCC 9039 / DSM 1715 / NCIMB 8712</strain>
    </source>
</reference>
<organism evidence="1 2">
    <name type="scientific">Beijerinckia indica subsp. indica (strain ATCC 9039 / DSM 1715 / NCIMB 8712)</name>
    <dbReference type="NCBI Taxonomy" id="395963"/>
    <lineage>
        <taxon>Bacteria</taxon>
        <taxon>Pseudomonadati</taxon>
        <taxon>Pseudomonadota</taxon>
        <taxon>Alphaproteobacteria</taxon>
        <taxon>Hyphomicrobiales</taxon>
        <taxon>Beijerinckiaceae</taxon>
        <taxon>Beijerinckia</taxon>
    </lineage>
</organism>
<name>B2IJH5_BEII9</name>
<evidence type="ECO:0000313" key="1">
    <source>
        <dbReference type="EMBL" id="ACB96288.1"/>
    </source>
</evidence>
<keyword evidence="2" id="KW-1185">Reference proteome</keyword>
<dbReference type="KEGG" id="bid:Bind_2716"/>